<dbReference type="GeneID" id="39732242"/>
<dbReference type="OMA" id="NYYNYVR"/>
<dbReference type="Proteomes" id="UP000220797">
    <property type="component" value="Unassembled WGS sequence"/>
</dbReference>
<gene>
    <name evidence="1" type="ORF">PGAL8A_00371200</name>
</gene>
<reference evidence="1" key="1">
    <citation type="submission" date="2015-04" db="EMBL/GenBank/DDBJ databases">
        <authorList>
            <consortium name="Pathogen Informatics"/>
        </authorList>
    </citation>
    <scope>NUCLEOTIDE SEQUENCE [LARGE SCALE GENOMIC DNA]</scope>
    <source>
        <strain evidence="1">8A</strain>
    </source>
</reference>
<evidence type="ECO:0000313" key="1">
    <source>
        <dbReference type="EMBL" id="CRG96487.1"/>
    </source>
</evidence>
<dbReference type="OrthoDB" id="377382at2759"/>
<comment type="caution">
    <text evidence="1">The sequence shown here is derived from an EMBL/GenBank/DDBJ whole genome shotgun (WGS) entry which is preliminary data.</text>
</comment>
<keyword evidence="2" id="KW-1185">Reference proteome</keyword>
<accession>A0A1J1GVD7</accession>
<organism evidence="1 2">
    <name type="scientific">Plasmodium gallinaceum</name>
    <dbReference type="NCBI Taxonomy" id="5849"/>
    <lineage>
        <taxon>Eukaryota</taxon>
        <taxon>Sar</taxon>
        <taxon>Alveolata</taxon>
        <taxon>Apicomplexa</taxon>
        <taxon>Aconoidasida</taxon>
        <taxon>Haemosporida</taxon>
        <taxon>Plasmodiidae</taxon>
        <taxon>Plasmodium</taxon>
        <taxon>Plasmodium (Haemamoeba)</taxon>
    </lineage>
</organism>
<dbReference type="RefSeq" id="XP_028529292.1">
    <property type="nucleotide sequence ID" value="XM_028672773.1"/>
</dbReference>
<sequence>MIKNDECSILGEVINFENIYELMNVEEKNTLVILEEKINNFLLGYYKNFERLTIRELEELNNFLNIIIKKFIEEKRTLLVNILLIHFQNIPSSFINVKLKDNIFYIEEIKKFFLSILDLSSYLKKCKNDNSEKINSLITSIINFLNLFLVDTLKLIGSNVYKDFYIRIIIDSRILEIFNNLYFDQELENEKIIHSLLLLTEFKEFDDEICKCDIIKLFINLLSTNIYTNYLIIQIIINVVNRNIKIIKLLIHDEIELINNILEKIYISIKRECYDFTCINLLKLFSYIIEGNCFDKLIFFDEHYYLNNSGIIFFSTLYNIIEHIRSLIKFHNIMNILEEKNELFYDFICILFCVLRNLIELIINPHKKIIFRSINENSDENKKYKVNVEKEKKMLHLLCFDIINGVNSSSLTEIIDCTTLTEKIIKKIQNMKDKNMHNKYLYVKYLESLFYISLNNERVSKETLKENFIINIEENFYKINKDTKHKNLKNLELDNLLKLYYFGIINIFVKNNLTSEIILPFVNYVILEELKRKNFLLQNELYYLVFLQFLNIIIINNLYEFRKFIENDLLEDLLKIFKISSFHLKIMILKILIQWVEKKVILEEIKNYLNKNKMIFKVLLEFWKEIQNMNNGIRNLNLEINELNNIRSIIYYIFKILTNNFTKGLNYFSKNEEFLYYFRCIMIFEEKSILDIYNSIMNQTNTKELVVLENDKLILNGKIEKCKAKIENIEKKFHIIINLKDKKNINNLENFYNYVRGQHE</sequence>
<proteinExistence type="predicted"/>
<name>A0A1J1GVD7_PLAGA</name>
<protein>
    <submittedName>
        <fullName evidence="1">Uncharacterized protein</fullName>
    </submittedName>
</protein>
<dbReference type="AlphaFoldDB" id="A0A1J1GVD7"/>
<dbReference type="VEuPathDB" id="PlasmoDB:PGAL8A_00371200"/>
<evidence type="ECO:0000313" key="2">
    <source>
        <dbReference type="Proteomes" id="UP000220797"/>
    </source>
</evidence>
<dbReference type="EMBL" id="CVMV01000059">
    <property type="protein sequence ID" value="CRG96487.1"/>
    <property type="molecule type" value="Genomic_DNA"/>
</dbReference>